<evidence type="ECO:0000313" key="2">
    <source>
        <dbReference type="Proteomes" id="UP001597389"/>
    </source>
</evidence>
<gene>
    <name evidence="1" type="ORF">ACFSW8_07005</name>
</gene>
<dbReference type="RefSeq" id="WP_377090954.1">
    <property type="nucleotide sequence ID" value="NZ_JBHSJL010000014.1"/>
</dbReference>
<comment type="caution">
    <text evidence="1">The sequence shown here is derived from an EMBL/GenBank/DDBJ whole genome shotgun (WGS) entry which is preliminary data.</text>
</comment>
<dbReference type="Proteomes" id="UP001597389">
    <property type="component" value="Unassembled WGS sequence"/>
</dbReference>
<organism evidence="1 2">
    <name type="scientific">Rubritalea tangerina</name>
    <dbReference type="NCBI Taxonomy" id="430798"/>
    <lineage>
        <taxon>Bacteria</taxon>
        <taxon>Pseudomonadati</taxon>
        <taxon>Verrucomicrobiota</taxon>
        <taxon>Verrucomicrobiia</taxon>
        <taxon>Verrucomicrobiales</taxon>
        <taxon>Rubritaleaceae</taxon>
        <taxon>Rubritalea</taxon>
    </lineage>
</organism>
<evidence type="ECO:0000313" key="1">
    <source>
        <dbReference type="EMBL" id="MFD2158641.1"/>
    </source>
</evidence>
<dbReference type="EMBL" id="JBHUJB010000031">
    <property type="protein sequence ID" value="MFD2158641.1"/>
    <property type="molecule type" value="Genomic_DNA"/>
</dbReference>
<proteinExistence type="predicted"/>
<sequence>MTRTLATPLLHVDTNYFTLLKYLTSSTSSMNAPYKELKRLLEQRLSVITDSSLRTSAPEKQLQLLQSISESITTWHNNYQAEIDPRLHHFLQQQSLQKALNFIDDEGLV</sequence>
<reference evidence="2" key="1">
    <citation type="journal article" date="2019" name="Int. J. Syst. Evol. Microbiol.">
        <title>The Global Catalogue of Microorganisms (GCM) 10K type strain sequencing project: providing services to taxonomists for standard genome sequencing and annotation.</title>
        <authorList>
            <consortium name="The Broad Institute Genomics Platform"/>
            <consortium name="The Broad Institute Genome Sequencing Center for Infectious Disease"/>
            <person name="Wu L."/>
            <person name="Ma J."/>
        </authorList>
    </citation>
    <scope>NUCLEOTIDE SEQUENCE [LARGE SCALE GENOMIC DNA]</scope>
    <source>
        <strain evidence="2">CCUG 57942</strain>
    </source>
</reference>
<name>A0ABW4ZAQ1_9BACT</name>
<protein>
    <submittedName>
        <fullName evidence="1">Uncharacterized protein</fullName>
    </submittedName>
</protein>
<keyword evidence="2" id="KW-1185">Reference proteome</keyword>
<accession>A0ABW4ZAQ1</accession>